<keyword evidence="1" id="KW-0677">Repeat</keyword>
<dbReference type="PANTHER" id="PTHR24189:SF50">
    <property type="entry name" value="ANKYRIN REPEAT AND SOCS BOX PROTEIN 2"/>
    <property type="match status" value="1"/>
</dbReference>
<dbReference type="GO" id="GO:0005634">
    <property type="term" value="C:nucleus"/>
    <property type="evidence" value="ECO:0007669"/>
    <property type="project" value="TreeGrafter"/>
</dbReference>
<dbReference type="SMART" id="SM00248">
    <property type="entry name" value="ANK"/>
    <property type="match status" value="5"/>
</dbReference>
<dbReference type="InterPro" id="IPR050745">
    <property type="entry name" value="Multifunctional_regulatory"/>
</dbReference>
<accession>A0A8J2K927</accession>
<dbReference type="InterPro" id="IPR002110">
    <property type="entry name" value="Ankyrin_rpt"/>
</dbReference>
<keyword evidence="5" id="KW-1185">Reference proteome</keyword>
<dbReference type="PROSITE" id="PS50890">
    <property type="entry name" value="PUA"/>
    <property type="match status" value="1"/>
</dbReference>
<dbReference type="PROSITE" id="PS50297">
    <property type="entry name" value="ANK_REP_REGION"/>
    <property type="match status" value="1"/>
</dbReference>
<dbReference type="AlphaFoldDB" id="A0A8J2K927"/>
<dbReference type="PROSITE" id="PS50088">
    <property type="entry name" value="ANK_REPEAT"/>
    <property type="match status" value="2"/>
</dbReference>
<feature type="repeat" description="ANK" evidence="3">
    <location>
        <begin position="193"/>
        <end position="225"/>
    </location>
</feature>
<dbReference type="Pfam" id="PF12796">
    <property type="entry name" value="Ank_2"/>
    <property type="match status" value="2"/>
</dbReference>
<name>A0A8J2K927_9HEXA</name>
<protein>
    <recommendedName>
        <fullName evidence="6">Ankyrin repeat protein</fullName>
    </recommendedName>
</protein>
<dbReference type="PANTHER" id="PTHR24189">
    <property type="entry name" value="MYOTROPHIN"/>
    <property type="match status" value="1"/>
</dbReference>
<dbReference type="OrthoDB" id="1577640at2759"/>
<evidence type="ECO:0000256" key="3">
    <source>
        <dbReference type="PROSITE-ProRule" id="PRU00023"/>
    </source>
</evidence>
<dbReference type="EMBL" id="CAJVCH010259934">
    <property type="protein sequence ID" value="CAG7733962.1"/>
    <property type="molecule type" value="Genomic_DNA"/>
</dbReference>
<keyword evidence="2 3" id="KW-0040">ANK repeat</keyword>
<evidence type="ECO:0000313" key="5">
    <source>
        <dbReference type="Proteomes" id="UP000708208"/>
    </source>
</evidence>
<gene>
    <name evidence="4" type="ORF">AFUS01_LOCUS22375</name>
</gene>
<dbReference type="GO" id="GO:0005737">
    <property type="term" value="C:cytoplasm"/>
    <property type="evidence" value="ECO:0007669"/>
    <property type="project" value="TreeGrafter"/>
</dbReference>
<dbReference type="Proteomes" id="UP000708208">
    <property type="component" value="Unassembled WGS sequence"/>
</dbReference>
<feature type="non-terminal residue" evidence="4">
    <location>
        <position position="425"/>
    </location>
</feature>
<reference evidence="4" key="1">
    <citation type="submission" date="2021-06" db="EMBL/GenBank/DDBJ databases">
        <authorList>
            <person name="Hodson N. C."/>
            <person name="Mongue J. A."/>
            <person name="Jaron S. K."/>
        </authorList>
    </citation>
    <scope>NUCLEOTIDE SEQUENCE</scope>
</reference>
<sequence>MTINLVKAPNAFDNEGKKFSHKFPDENGKKVNIEGPNELIFIKTARTLKPIELEKLINELEKNQPISQAVANFLQADIAEFKQRKDFYEITEFVSTRFGQKLQKEDLNDIARYIDEDAAKKYLLGSAIYLTSVSKKKNLKTILEFLEVIKDRGINLIDQTASNPLKIATYKNRIDIIDWFIDEKNNPDIAEESKSLALIYAARHGNKEITQSLLYRGADFNLKTPNKKTAHHIAKKRGYSEIVDLITKTQENRNELLKAVQNRDQSLIKDLIDKNTSVNIRDQDGLTPLIHAILNNDAETVKLLLNDKRTNINFKDQKGWTPLIFAVNKDSEEMVKLLLAHGADINIKRPDEHTALTIASPKIKLLLNSASENLNNEANVNKKSSIGNTKKIADHLLHAVNLVNARRMPDKFKKIIDEKIQSSNE</sequence>
<feature type="repeat" description="ANK" evidence="3">
    <location>
        <begin position="318"/>
        <end position="350"/>
    </location>
</feature>
<comment type="caution">
    <text evidence="4">The sequence shown here is derived from an EMBL/GenBank/DDBJ whole genome shotgun (WGS) entry which is preliminary data.</text>
</comment>
<organism evidence="4 5">
    <name type="scientific">Allacma fusca</name>
    <dbReference type="NCBI Taxonomy" id="39272"/>
    <lineage>
        <taxon>Eukaryota</taxon>
        <taxon>Metazoa</taxon>
        <taxon>Ecdysozoa</taxon>
        <taxon>Arthropoda</taxon>
        <taxon>Hexapoda</taxon>
        <taxon>Collembola</taxon>
        <taxon>Symphypleona</taxon>
        <taxon>Sminthuridae</taxon>
        <taxon>Allacma</taxon>
    </lineage>
</organism>
<evidence type="ECO:0008006" key="6">
    <source>
        <dbReference type="Google" id="ProtNLM"/>
    </source>
</evidence>
<evidence type="ECO:0000313" key="4">
    <source>
        <dbReference type="EMBL" id="CAG7733962.1"/>
    </source>
</evidence>
<proteinExistence type="predicted"/>
<evidence type="ECO:0000256" key="1">
    <source>
        <dbReference type="ARBA" id="ARBA00022737"/>
    </source>
</evidence>
<evidence type="ECO:0000256" key="2">
    <source>
        <dbReference type="ARBA" id="ARBA00023043"/>
    </source>
</evidence>